<protein>
    <submittedName>
        <fullName evidence="3">Fatty acid desaturase</fullName>
    </submittedName>
</protein>
<keyword evidence="1" id="KW-1133">Transmembrane helix</keyword>
<feature type="transmembrane region" description="Helical" evidence="1">
    <location>
        <begin position="226"/>
        <end position="245"/>
    </location>
</feature>
<gene>
    <name evidence="3" type="ORF">CVN68_03160</name>
</gene>
<dbReference type="Proteomes" id="UP000229081">
    <property type="component" value="Chromosome"/>
</dbReference>
<dbReference type="GO" id="GO:0016717">
    <property type="term" value="F:oxidoreductase activity, acting on paired donors, with oxidation of a pair of donors resulting in the reduction of molecular oxygen to two molecules of water"/>
    <property type="evidence" value="ECO:0007669"/>
    <property type="project" value="TreeGrafter"/>
</dbReference>
<feature type="transmembrane region" description="Helical" evidence="1">
    <location>
        <begin position="199"/>
        <end position="219"/>
    </location>
</feature>
<evidence type="ECO:0000313" key="3">
    <source>
        <dbReference type="EMBL" id="ATY31105.1"/>
    </source>
</evidence>
<reference evidence="3 4" key="1">
    <citation type="submission" date="2017-11" db="EMBL/GenBank/DDBJ databases">
        <title>Complete genome sequence of Sphingomonas sp. Strain Cra20, a psychrotolerant potential plant growth promoting rhizobacteria.</title>
        <authorList>
            <person name="Luo Y."/>
        </authorList>
    </citation>
    <scope>NUCLEOTIDE SEQUENCE [LARGE SCALE GENOMIC DNA]</scope>
    <source>
        <strain evidence="3 4">Cra20</strain>
    </source>
</reference>
<organism evidence="3 4">
    <name type="scientific">Sphingomonas psychrotolerans</name>
    <dbReference type="NCBI Taxonomy" id="1327635"/>
    <lineage>
        <taxon>Bacteria</taxon>
        <taxon>Pseudomonadati</taxon>
        <taxon>Pseudomonadota</taxon>
        <taxon>Alphaproteobacteria</taxon>
        <taxon>Sphingomonadales</taxon>
        <taxon>Sphingomonadaceae</taxon>
        <taxon>Sphingomonas</taxon>
    </lineage>
</organism>
<dbReference type="OrthoDB" id="9792534at2"/>
<dbReference type="GO" id="GO:0006629">
    <property type="term" value="P:lipid metabolic process"/>
    <property type="evidence" value="ECO:0007669"/>
    <property type="project" value="InterPro"/>
</dbReference>
<feature type="transmembrane region" description="Helical" evidence="1">
    <location>
        <begin position="66"/>
        <end position="87"/>
    </location>
</feature>
<dbReference type="EMBL" id="CP024923">
    <property type="protein sequence ID" value="ATY31105.1"/>
    <property type="molecule type" value="Genomic_DNA"/>
</dbReference>
<dbReference type="GO" id="GO:0016020">
    <property type="term" value="C:membrane"/>
    <property type="evidence" value="ECO:0007669"/>
    <property type="project" value="TreeGrafter"/>
</dbReference>
<dbReference type="PANTHER" id="PTHR19353:SF73">
    <property type="entry name" value="FATTY ACID DESATURASE"/>
    <property type="match status" value="1"/>
</dbReference>
<evidence type="ECO:0000256" key="1">
    <source>
        <dbReference type="SAM" id="Phobius"/>
    </source>
</evidence>
<feature type="transmembrane region" description="Helical" evidence="1">
    <location>
        <begin position="42"/>
        <end position="60"/>
    </location>
</feature>
<dbReference type="PANTHER" id="PTHR19353">
    <property type="entry name" value="FATTY ACID DESATURASE 2"/>
    <property type="match status" value="1"/>
</dbReference>
<evidence type="ECO:0000313" key="4">
    <source>
        <dbReference type="Proteomes" id="UP000229081"/>
    </source>
</evidence>
<dbReference type="InterPro" id="IPR005804">
    <property type="entry name" value="FA_desaturase_dom"/>
</dbReference>
<dbReference type="AlphaFoldDB" id="A0A2K8MB42"/>
<name>A0A2K8MB42_9SPHN</name>
<keyword evidence="4" id="KW-1185">Reference proteome</keyword>
<dbReference type="CDD" id="cd03507">
    <property type="entry name" value="Delta12-FADS-like"/>
    <property type="match status" value="1"/>
</dbReference>
<dbReference type="KEGG" id="sphc:CVN68_03160"/>
<keyword evidence="1" id="KW-0472">Membrane</keyword>
<evidence type="ECO:0000259" key="2">
    <source>
        <dbReference type="Pfam" id="PF00487"/>
    </source>
</evidence>
<accession>A0A2K8MB42</accession>
<feature type="domain" description="Fatty acid desaturase" evidence="2">
    <location>
        <begin position="73"/>
        <end position="312"/>
    </location>
</feature>
<dbReference type="InterPro" id="IPR012171">
    <property type="entry name" value="Fatty_acid_desaturase"/>
</dbReference>
<dbReference type="RefSeq" id="WP_100280916.1">
    <property type="nucleotide sequence ID" value="NZ_CP024923.1"/>
</dbReference>
<keyword evidence="1" id="KW-0812">Transmembrane</keyword>
<proteinExistence type="predicted"/>
<sequence length="373" mass="41949">MYSGVSTRSIQPADDCVTERVLDIREITRQVAAFREPDNRRAWLELLASVAPLAVLWLLMWLSLDIHYALTLLLSIPAAGLVLRLFLIQHDCGHNAFLKGRRANDLIGRCIGVVTLTPYDYWRRTHAMHHAGTGNLDRRGFGDVATLTVDEFANLGVWGRLKYRLYRNPIVLFGLGPAFVFLLQHRLPVGMMRAGWRPWVSTMGTNAAVLLVWSSLIGLVGAGPFLLIQLPITLIAASIGVWLFYVQHQFEQTYWKPGKLWSFHEAALFGSSNYALPPVLRWFTANVGLHHIHHLCSTVPFYRLPQILKARPELATLNRIGLAESLRSVRLTLWDARSGRLVTFAEARFTEVATGRRSSGTRVGTPLLRSIPT</sequence>
<dbReference type="Pfam" id="PF00487">
    <property type="entry name" value="FA_desaturase"/>
    <property type="match status" value="1"/>
</dbReference>